<feature type="chain" id="PRO_5039928536" evidence="5">
    <location>
        <begin position="26"/>
        <end position="266"/>
    </location>
</feature>
<keyword evidence="8" id="KW-1185">Reference proteome</keyword>
<evidence type="ECO:0000256" key="2">
    <source>
        <dbReference type="PROSITE-ProRule" id="PRU00285"/>
    </source>
</evidence>
<evidence type="ECO:0000256" key="5">
    <source>
        <dbReference type="SAM" id="SignalP"/>
    </source>
</evidence>
<keyword evidence="5" id="KW-0732">Signal</keyword>
<dbReference type="Pfam" id="PF00011">
    <property type="entry name" value="HSP20"/>
    <property type="match status" value="1"/>
</dbReference>
<feature type="region of interest" description="Disordered" evidence="4">
    <location>
        <begin position="220"/>
        <end position="248"/>
    </location>
</feature>
<evidence type="ECO:0000259" key="6">
    <source>
        <dbReference type="PROSITE" id="PS01031"/>
    </source>
</evidence>
<evidence type="ECO:0000313" key="7">
    <source>
        <dbReference type="EMBL" id="KAG7368744.1"/>
    </source>
</evidence>
<dbReference type="AlphaFoldDB" id="A0A9K3Q551"/>
<feature type="domain" description="SHSP" evidence="6">
    <location>
        <begin position="109"/>
        <end position="217"/>
    </location>
</feature>
<evidence type="ECO:0000256" key="4">
    <source>
        <dbReference type="SAM" id="MobiDB-lite"/>
    </source>
</evidence>
<name>A0A9K3Q551_9STRA</name>
<evidence type="ECO:0000256" key="1">
    <source>
        <dbReference type="ARBA" id="ARBA00023016"/>
    </source>
</evidence>
<protein>
    <submittedName>
        <fullName evidence="7">Heat shock protein, Hsp 20 family protein</fullName>
    </submittedName>
</protein>
<feature type="signal peptide" evidence="5">
    <location>
        <begin position="1"/>
        <end position="25"/>
    </location>
</feature>
<dbReference type="Proteomes" id="UP000693970">
    <property type="component" value="Unassembled WGS sequence"/>
</dbReference>
<evidence type="ECO:0000313" key="8">
    <source>
        <dbReference type="Proteomes" id="UP000693970"/>
    </source>
</evidence>
<comment type="similarity">
    <text evidence="2 3">Belongs to the small heat shock protein (HSP20) family.</text>
</comment>
<reference evidence="7" key="2">
    <citation type="submission" date="2021-04" db="EMBL/GenBank/DDBJ databases">
        <authorList>
            <person name="Podell S."/>
        </authorList>
    </citation>
    <scope>NUCLEOTIDE SEQUENCE</scope>
    <source>
        <strain evidence="7">Hildebrandi</strain>
    </source>
</reference>
<accession>A0A9K3Q551</accession>
<dbReference type="PANTHER" id="PTHR11527">
    <property type="entry name" value="HEAT-SHOCK PROTEIN 20 FAMILY MEMBER"/>
    <property type="match status" value="1"/>
</dbReference>
<comment type="caution">
    <text evidence="7">The sequence shown here is derived from an EMBL/GenBank/DDBJ whole genome shotgun (WGS) entry which is preliminary data.</text>
</comment>
<dbReference type="PROSITE" id="PS01031">
    <property type="entry name" value="SHSP"/>
    <property type="match status" value="1"/>
</dbReference>
<sequence>MFKKLVSTTCVVAVTMILSAGDVHGHSWGRGFNGGYGCSAASSCDYGNRRGLASTFPRNYQYHRGNPYHRQSTTAMDMMLSKLFSAPLSGSFTDSNSLIQRSNRNNVNGMPSFNDMAYSIQDYGDAGIEISMELPGIDAEDISVEIQDDNRLVISGHLQIRSGRSSWHSDFSRSFRMEDDIDVSGIQVTLSSDILTVIIPRKAKKMLNCRKIAVQILGKENGERPGKQKELEKPEPQNEKNIDSAVEESKVVDDDFEILDEEESWV</sequence>
<dbReference type="CDD" id="cd06464">
    <property type="entry name" value="ACD_sHsps-like"/>
    <property type="match status" value="1"/>
</dbReference>
<proteinExistence type="inferred from homology"/>
<organism evidence="7 8">
    <name type="scientific">Nitzschia inconspicua</name>
    <dbReference type="NCBI Taxonomy" id="303405"/>
    <lineage>
        <taxon>Eukaryota</taxon>
        <taxon>Sar</taxon>
        <taxon>Stramenopiles</taxon>
        <taxon>Ochrophyta</taxon>
        <taxon>Bacillariophyta</taxon>
        <taxon>Bacillariophyceae</taxon>
        <taxon>Bacillariophycidae</taxon>
        <taxon>Bacillariales</taxon>
        <taxon>Bacillariaceae</taxon>
        <taxon>Nitzschia</taxon>
    </lineage>
</organism>
<reference evidence="7" key="1">
    <citation type="journal article" date="2021" name="Sci. Rep.">
        <title>Diploid genomic architecture of Nitzschia inconspicua, an elite biomass production diatom.</title>
        <authorList>
            <person name="Oliver A."/>
            <person name="Podell S."/>
            <person name="Pinowska A."/>
            <person name="Traller J.C."/>
            <person name="Smith S.R."/>
            <person name="McClure R."/>
            <person name="Beliaev A."/>
            <person name="Bohutskyi P."/>
            <person name="Hill E.A."/>
            <person name="Rabines A."/>
            <person name="Zheng H."/>
            <person name="Allen L.Z."/>
            <person name="Kuo A."/>
            <person name="Grigoriev I.V."/>
            <person name="Allen A.E."/>
            <person name="Hazlebeck D."/>
            <person name="Allen E.E."/>
        </authorList>
    </citation>
    <scope>NUCLEOTIDE SEQUENCE</scope>
    <source>
        <strain evidence="7">Hildebrandi</strain>
    </source>
</reference>
<dbReference type="EMBL" id="JAGRRH010000006">
    <property type="protein sequence ID" value="KAG7368744.1"/>
    <property type="molecule type" value="Genomic_DNA"/>
</dbReference>
<gene>
    <name evidence="7" type="ORF">IV203_031487</name>
</gene>
<dbReference type="InterPro" id="IPR002068">
    <property type="entry name" value="A-crystallin/Hsp20_dom"/>
</dbReference>
<keyword evidence="1 7" id="KW-0346">Stress response</keyword>
<dbReference type="InterPro" id="IPR031107">
    <property type="entry name" value="Small_HSP"/>
</dbReference>
<dbReference type="OrthoDB" id="46527at2759"/>
<evidence type="ECO:0000256" key="3">
    <source>
        <dbReference type="RuleBase" id="RU003616"/>
    </source>
</evidence>